<accession>A0AAN5D756</accession>
<gene>
    <name evidence="2" type="ORF">PMAYCL1PPCAC_27497</name>
</gene>
<dbReference type="Proteomes" id="UP001328107">
    <property type="component" value="Unassembled WGS sequence"/>
</dbReference>
<dbReference type="AlphaFoldDB" id="A0AAN5D756"/>
<sequence length="552" mass="61866">MSPRRRRRLVSSPLRVALPVVLAVLPLLRHVLEQIAQTEDVRLLLELNRSRAGRRSLAVRARESLVRHEAVRRQHLVQIIPVHVLVQVLAWSVDVLLNVVRGAPGLVVRIVGVLVHRARVQTLGLVEEALIELRLARPRLVVWQAEYDLLRDVALPLSPEAIRLVRPVPGDVSLLARVVLSIATDGVSLLRLGVVLLDARRGRTLRARLRRHRAHLLLLLHLLVLGDLPLEHRALLHSVSRLSIGNIQRLGETREVLVNVLLQGSSTVGGESLVEGDGETLGVLPVGDARRDLPVRLILYCGLQRWGVHHGRGWRGRRHRDLRVDLELGRLHRVLLLFHHADNALLRASCTRLLRGRVAHELRGRLLLRVPHGQRRLHLERGDLLERHARRLGDVAHRLVVGSVEGLVVLVDDLRLHVGELRVDNLVLAVADSRDRIVPQLSLRVELQRNRLVVLALSLEAHAQRELGDEDLREGATIAKVLQRLGLVALSVAVAGRLLDSDRESDRVLLSSEPRVAPDRRVLVGNGGRSGQKTGKLHRHLEGKRRFGTLKR</sequence>
<organism evidence="2 3">
    <name type="scientific">Pristionchus mayeri</name>
    <dbReference type="NCBI Taxonomy" id="1317129"/>
    <lineage>
        <taxon>Eukaryota</taxon>
        <taxon>Metazoa</taxon>
        <taxon>Ecdysozoa</taxon>
        <taxon>Nematoda</taxon>
        <taxon>Chromadorea</taxon>
        <taxon>Rhabditida</taxon>
        <taxon>Rhabditina</taxon>
        <taxon>Diplogasteromorpha</taxon>
        <taxon>Diplogasteroidea</taxon>
        <taxon>Neodiplogasteridae</taxon>
        <taxon>Pristionchus</taxon>
    </lineage>
</organism>
<feature type="compositionally biased region" description="Basic residues" evidence="1">
    <location>
        <begin position="535"/>
        <end position="552"/>
    </location>
</feature>
<protein>
    <submittedName>
        <fullName evidence="2">Uncharacterized protein</fullName>
    </submittedName>
</protein>
<feature type="region of interest" description="Disordered" evidence="1">
    <location>
        <begin position="524"/>
        <end position="552"/>
    </location>
</feature>
<proteinExistence type="predicted"/>
<name>A0AAN5D756_9BILA</name>
<dbReference type="EMBL" id="BTRK01000006">
    <property type="protein sequence ID" value="GMR57302.1"/>
    <property type="molecule type" value="Genomic_DNA"/>
</dbReference>
<evidence type="ECO:0000256" key="1">
    <source>
        <dbReference type="SAM" id="MobiDB-lite"/>
    </source>
</evidence>
<comment type="caution">
    <text evidence="2">The sequence shown here is derived from an EMBL/GenBank/DDBJ whole genome shotgun (WGS) entry which is preliminary data.</text>
</comment>
<evidence type="ECO:0000313" key="2">
    <source>
        <dbReference type="EMBL" id="GMR57302.1"/>
    </source>
</evidence>
<reference evidence="3" key="1">
    <citation type="submission" date="2022-10" db="EMBL/GenBank/DDBJ databases">
        <title>Genome assembly of Pristionchus species.</title>
        <authorList>
            <person name="Yoshida K."/>
            <person name="Sommer R.J."/>
        </authorList>
    </citation>
    <scope>NUCLEOTIDE SEQUENCE [LARGE SCALE GENOMIC DNA]</scope>
    <source>
        <strain evidence="3">RS5460</strain>
    </source>
</reference>
<feature type="non-terminal residue" evidence="2">
    <location>
        <position position="552"/>
    </location>
</feature>
<keyword evidence="3" id="KW-1185">Reference proteome</keyword>
<evidence type="ECO:0000313" key="3">
    <source>
        <dbReference type="Proteomes" id="UP001328107"/>
    </source>
</evidence>